<dbReference type="Proteomes" id="UP001597374">
    <property type="component" value="Unassembled WGS sequence"/>
</dbReference>
<accession>A0ABW5CT66</accession>
<feature type="compositionally biased region" description="Basic and acidic residues" evidence="1">
    <location>
        <begin position="1"/>
        <end position="56"/>
    </location>
</feature>
<proteinExistence type="predicted"/>
<gene>
    <name evidence="2" type="ORF">ACFSKP_02920</name>
</gene>
<comment type="caution">
    <text evidence="2">The sequence shown here is derived from an EMBL/GenBank/DDBJ whole genome shotgun (WGS) entry which is preliminary data.</text>
</comment>
<keyword evidence="3" id="KW-1185">Reference proteome</keyword>
<sequence>MMRGNRDNRKYNDEGDYGRRHWRHEQQEVHQRHRGEYEGERGYLNDGDQMERRFRMEPNYQPQGRRDDRGGTREDYYNTTYESSNVYGIPRSEDYGLPHGAENDTDRVHLYPLNEGPYGHQRSHYHYNLGYNPNFDNPEEGDMYRNFDSRGNFGYRHDASYGNTDDFRDFGDDHYGQQDTTGHVW</sequence>
<reference evidence="3" key="1">
    <citation type="journal article" date="2019" name="Int. J. Syst. Evol. Microbiol.">
        <title>The Global Catalogue of Microorganisms (GCM) 10K type strain sequencing project: providing services to taxonomists for standard genome sequencing and annotation.</title>
        <authorList>
            <consortium name="The Broad Institute Genomics Platform"/>
            <consortium name="The Broad Institute Genome Sequencing Center for Infectious Disease"/>
            <person name="Wu L."/>
            <person name="Ma J."/>
        </authorList>
    </citation>
    <scope>NUCLEOTIDE SEQUENCE [LARGE SCALE GENOMIC DNA]</scope>
    <source>
        <strain evidence="3">CGMCC 4.1782</strain>
    </source>
</reference>
<dbReference type="EMBL" id="JBHUIM010000001">
    <property type="protein sequence ID" value="MFD2245190.1"/>
    <property type="molecule type" value="Genomic_DNA"/>
</dbReference>
<feature type="compositionally biased region" description="Basic and acidic residues" evidence="1">
    <location>
        <begin position="64"/>
        <end position="74"/>
    </location>
</feature>
<feature type="compositionally biased region" description="Basic and acidic residues" evidence="1">
    <location>
        <begin position="166"/>
        <end position="176"/>
    </location>
</feature>
<organism evidence="2 3">
    <name type="scientific">Pontibacter ruber</name>
    <dbReference type="NCBI Taxonomy" id="1343895"/>
    <lineage>
        <taxon>Bacteria</taxon>
        <taxon>Pseudomonadati</taxon>
        <taxon>Bacteroidota</taxon>
        <taxon>Cytophagia</taxon>
        <taxon>Cytophagales</taxon>
        <taxon>Hymenobacteraceae</taxon>
        <taxon>Pontibacter</taxon>
    </lineage>
</organism>
<feature type="region of interest" description="Disordered" evidence="1">
    <location>
        <begin position="1"/>
        <end position="74"/>
    </location>
</feature>
<feature type="region of interest" description="Disordered" evidence="1">
    <location>
        <begin position="166"/>
        <end position="185"/>
    </location>
</feature>
<protein>
    <submittedName>
        <fullName evidence="2">Uncharacterized protein</fullName>
    </submittedName>
</protein>
<evidence type="ECO:0000313" key="3">
    <source>
        <dbReference type="Proteomes" id="UP001597374"/>
    </source>
</evidence>
<name>A0ABW5CT66_9BACT</name>
<dbReference type="RefSeq" id="WP_250429355.1">
    <property type="nucleotide sequence ID" value="NZ_JALPRR010000002.1"/>
</dbReference>
<evidence type="ECO:0000256" key="1">
    <source>
        <dbReference type="SAM" id="MobiDB-lite"/>
    </source>
</evidence>
<evidence type="ECO:0000313" key="2">
    <source>
        <dbReference type="EMBL" id="MFD2245190.1"/>
    </source>
</evidence>